<dbReference type="FunFam" id="2.60.40.10:FF:000142">
    <property type="entry name" value="V-set domain-containing T-cell activation inhibitor 1"/>
    <property type="match status" value="1"/>
</dbReference>
<organism evidence="9 10">
    <name type="scientific">Salarias fasciatus</name>
    <name type="common">Jewelled blenny</name>
    <name type="synonym">Blennius fasciatus</name>
    <dbReference type="NCBI Taxonomy" id="181472"/>
    <lineage>
        <taxon>Eukaryota</taxon>
        <taxon>Metazoa</taxon>
        <taxon>Chordata</taxon>
        <taxon>Craniata</taxon>
        <taxon>Vertebrata</taxon>
        <taxon>Euteleostomi</taxon>
        <taxon>Actinopterygii</taxon>
        <taxon>Neopterygii</taxon>
        <taxon>Teleostei</taxon>
        <taxon>Neoteleostei</taxon>
        <taxon>Acanthomorphata</taxon>
        <taxon>Ovalentaria</taxon>
        <taxon>Blenniimorphae</taxon>
        <taxon>Blenniiformes</taxon>
        <taxon>Blennioidei</taxon>
        <taxon>Blenniidae</taxon>
        <taxon>Salariinae</taxon>
        <taxon>Salarias</taxon>
    </lineage>
</organism>
<evidence type="ECO:0000256" key="7">
    <source>
        <dbReference type="SAM" id="Phobius"/>
    </source>
</evidence>
<dbReference type="InterPro" id="IPR013106">
    <property type="entry name" value="Ig_V-set"/>
</dbReference>
<keyword evidence="7" id="KW-1133">Transmembrane helix</keyword>
<dbReference type="InterPro" id="IPR007110">
    <property type="entry name" value="Ig-like_dom"/>
</dbReference>
<evidence type="ECO:0000313" key="10">
    <source>
        <dbReference type="Proteomes" id="UP000472267"/>
    </source>
</evidence>
<dbReference type="Proteomes" id="UP000472267">
    <property type="component" value="Chromosome 3"/>
</dbReference>
<dbReference type="Pfam" id="PF07686">
    <property type="entry name" value="V-set"/>
    <property type="match status" value="1"/>
</dbReference>
<dbReference type="AlphaFoldDB" id="A0A672F286"/>
<dbReference type="PROSITE" id="PS50835">
    <property type="entry name" value="IG_LIKE"/>
    <property type="match status" value="1"/>
</dbReference>
<reference evidence="9" key="2">
    <citation type="submission" date="2025-08" db="UniProtKB">
        <authorList>
            <consortium name="Ensembl"/>
        </authorList>
    </citation>
    <scope>IDENTIFICATION</scope>
</reference>
<dbReference type="InterPro" id="IPR050504">
    <property type="entry name" value="IgSF_BTN/MOG"/>
</dbReference>
<evidence type="ECO:0000256" key="1">
    <source>
        <dbReference type="ARBA" id="ARBA00004370"/>
    </source>
</evidence>
<dbReference type="InterPro" id="IPR003599">
    <property type="entry name" value="Ig_sub"/>
</dbReference>
<sequence length="198" mass="22104">MASININILNVCKFHFCFYTLISVIPLHVMVNSTITAAVGQNVTLPCQVLNYSGTFNAVMWNRPDLEKNHYVFLFKDGHIDPEDQHDIYKNRVQLKDRTMKDGDVSLILKNVTFNDRGKYECFIQRETNNTDTDNNELITSISLSVVPPGHVGLSAGLTVAALVGVGAIFGVVMFLRHQKKKKNSPPPAAPEPDMMLI</sequence>
<keyword evidence="10" id="KW-1185">Reference proteome</keyword>
<dbReference type="OMA" id="SCRANNN"/>
<feature type="transmembrane region" description="Helical" evidence="7">
    <location>
        <begin position="152"/>
        <end position="176"/>
    </location>
</feature>
<keyword evidence="6" id="KW-0393">Immunoglobulin domain</keyword>
<keyword evidence="4" id="KW-1015">Disulfide bond</keyword>
<evidence type="ECO:0000256" key="5">
    <source>
        <dbReference type="ARBA" id="ARBA00023180"/>
    </source>
</evidence>
<dbReference type="SUPFAM" id="SSF48726">
    <property type="entry name" value="Immunoglobulin"/>
    <property type="match status" value="1"/>
</dbReference>
<keyword evidence="3 7" id="KW-0472">Membrane</keyword>
<protein>
    <recommendedName>
        <fullName evidence="8">Ig-like domain-containing protein</fullName>
    </recommendedName>
</protein>
<evidence type="ECO:0000256" key="4">
    <source>
        <dbReference type="ARBA" id="ARBA00023157"/>
    </source>
</evidence>
<dbReference type="GO" id="GO:0050852">
    <property type="term" value="P:T cell receptor signaling pathway"/>
    <property type="evidence" value="ECO:0007669"/>
    <property type="project" value="TreeGrafter"/>
</dbReference>
<dbReference type="InParanoid" id="A0A672F286"/>
<dbReference type="Gene3D" id="2.60.40.10">
    <property type="entry name" value="Immunoglobulins"/>
    <property type="match status" value="1"/>
</dbReference>
<name>A0A672F286_SALFA</name>
<proteinExistence type="predicted"/>
<evidence type="ECO:0000256" key="6">
    <source>
        <dbReference type="ARBA" id="ARBA00023319"/>
    </source>
</evidence>
<dbReference type="PANTHER" id="PTHR24100">
    <property type="entry name" value="BUTYROPHILIN"/>
    <property type="match status" value="1"/>
</dbReference>
<dbReference type="SMART" id="SM00406">
    <property type="entry name" value="IGv"/>
    <property type="match status" value="1"/>
</dbReference>
<dbReference type="PANTHER" id="PTHR24100:SF151">
    <property type="entry name" value="ICOS LIGAND"/>
    <property type="match status" value="1"/>
</dbReference>
<dbReference type="GO" id="GO:0009897">
    <property type="term" value="C:external side of plasma membrane"/>
    <property type="evidence" value="ECO:0007669"/>
    <property type="project" value="TreeGrafter"/>
</dbReference>
<evidence type="ECO:0000313" key="9">
    <source>
        <dbReference type="Ensembl" id="ENSSFAP00005000571.1"/>
    </source>
</evidence>
<dbReference type="Ensembl" id="ENSSFAT00005000593.1">
    <property type="protein sequence ID" value="ENSSFAP00005000571.1"/>
    <property type="gene ID" value="ENSSFAG00005000412.1"/>
</dbReference>
<dbReference type="GO" id="GO:0005102">
    <property type="term" value="F:signaling receptor binding"/>
    <property type="evidence" value="ECO:0007669"/>
    <property type="project" value="TreeGrafter"/>
</dbReference>
<accession>A0A672F286</accession>
<reference evidence="9" key="3">
    <citation type="submission" date="2025-09" db="UniProtKB">
        <authorList>
            <consortium name="Ensembl"/>
        </authorList>
    </citation>
    <scope>IDENTIFICATION</scope>
</reference>
<feature type="domain" description="Ig-like" evidence="8">
    <location>
        <begin position="26"/>
        <end position="140"/>
    </location>
</feature>
<dbReference type="GO" id="GO:0050863">
    <property type="term" value="P:regulation of T cell activation"/>
    <property type="evidence" value="ECO:0007669"/>
    <property type="project" value="UniProtKB-ARBA"/>
</dbReference>
<keyword evidence="5" id="KW-0325">Glycoprotein</keyword>
<evidence type="ECO:0000259" key="8">
    <source>
        <dbReference type="PROSITE" id="PS50835"/>
    </source>
</evidence>
<dbReference type="InterPro" id="IPR036179">
    <property type="entry name" value="Ig-like_dom_sf"/>
</dbReference>
<comment type="subcellular location">
    <subcellularLocation>
        <location evidence="1">Membrane</location>
    </subcellularLocation>
</comment>
<keyword evidence="7" id="KW-0812">Transmembrane</keyword>
<keyword evidence="2" id="KW-0732">Signal</keyword>
<dbReference type="SMART" id="SM00409">
    <property type="entry name" value="IG"/>
    <property type="match status" value="1"/>
</dbReference>
<evidence type="ECO:0000256" key="2">
    <source>
        <dbReference type="ARBA" id="ARBA00022729"/>
    </source>
</evidence>
<reference evidence="9" key="1">
    <citation type="submission" date="2019-06" db="EMBL/GenBank/DDBJ databases">
        <authorList>
            <consortium name="Wellcome Sanger Institute Data Sharing"/>
        </authorList>
    </citation>
    <scope>NUCLEOTIDE SEQUENCE [LARGE SCALE GENOMIC DNA]</scope>
</reference>
<evidence type="ECO:0000256" key="3">
    <source>
        <dbReference type="ARBA" id="ARBA00023136"/>
    </source>
</evidence>
<dbReference type="GO" id="GO:0001817">
    <property type="term" value="P:regulation of cytokine production"/>
    <property type="evidence" value="ECO:0007669"/>
    <property type="project" value="TreeGrafter"/>
</dbReference>
<dbReference type="GO" id="GO:1903037">
    <property type="term" value="P:regulation of leukocyte cell-cell adhesion"/>
    <property type="evidence" value="ECO:0007669"/>
    <property type="project" value="UniProtKB-ARBA"/>
</dbReference>
<dbReference type="InterPro" id="IPR013783">
    <property type="entry name" value="Ig-like_fold"/>
</dbReference>